<proteinExistence type="predicted"/>
<dbReference type="Pfam" id="PF14356">
    <property type="entry name" value="DUF4403"/>
    <property type="match status" value="1"/>
</dbReference>
<comment type="caution">
    <text evidence="1">The sequence shown here is derived from an EMBL/GenBank/DDBJ whole genome shotgun (WGS) entry which is preliminary data.</text>
</comment>
<gene>
    <name evidence="1" type="ORF">DYU11_08120</name>
</gene>
<name>A0A418MEW1_9BACT</name>
<dbReference type="InterPro" id="IPR025515">
    <property type="entry name" value="DUF4403"/>
</dbReference>
<accession>A0A418MEW1</accession>
<dbReference type="EMBL" id="QXED01000002">
    <property type="protein sequence ID" value="RIV25263.1"/>
    <property type="molecule type" value="Genomic_DNA"/>
</dbReference>
<protein>
    <submittedName>
        <fullName evidence="1">DUF4403 family protein</fullName>
    </submittedName>
</protein>
<reference evidence="1 2" key="1">
    <citation type="submission" date="2018-08" db="EMBL/GenBank/DDBJ databases">
        <title>Fibrisoma montanum sp. nov., isolated from Danxia mountain soil.</title>
        <authorList>
            <person name="Huang Y."/>
        </authorList>
    </citation>
    <scope>NUCLEOTIDE SEQUENCE [LARGE SCALE GENOMIC DNA]</scope>
    <source>
        <strain evidence="1 2">HYT19</strain>
    </source>
</reference>
<evidence type="ECO:0000313" key="1">
    <source>
        <dbReference type="EMBL" id="RIV25263.1"/>
    </source>
</evidence>
<dbReference type="OrthoDB" id="9774949at2"/>
<sequence length="459" mass="51192">MKPLLPLPIQYVCALALLLLLTQCRDVEPQPPKAEGFDKPLSPTKSHVAGSVIFPLRLLEDKINQELDTVLVGRGIPGTLFPFRVARAGRVHIQYTGQQVRLSTPLQLWMTKPFSSDTTPPDKPFCSLQINFQSPLNVTPDWRLASNVRFTDYDWVIKPQLRLLGREISLANLVKKLLQTFEPGIEAAIDGAIYKQLRLDQIVGPIWKDMQQPLQISKQYGLWLLPKPLAVEASPITGDKEKIIAHLRITFDTKTALQLNKPTHSPSPLPDLQKQEHLPRTAIVRLMSSVPYADVNQVLNSRITSDPPKLALGTLTVKHVSVYGGQRSLIVKTELDGLLDGTVYLRGRPVFDTLTNTLTVQNLDFDTETEAALPAPLRSMIHKGLVNVLDDLLTIRLADDIRQFPDKISKAFASGGTGQRAQLLIHSFRFVPQQLAVRPDGVQTLIRVESNVAVQMKKL</sequence>
<organism evidence="1 2">
    <name type="scientific">Fibrisoma montanum</name>
    <dbReference type="NCBI Taxonomy" id="2305895"/>
    <lineage>
        <taxon>Bacteria</taxon>
        <taxon>Pseudomonadati</taxon>
        <taxon>Bacteroidota</taxon>
        <taxon>Cytophagia</taxon>
        <taxon>Cytophagales</taxon>
        <taxon>Spirosomataceae</taxon>
        <taxon>Fibrisoma</taxon>
    </lineage>
</organism>
<keyword evidence="2" id="KW-1185">Reference proteome</keyword>
<evidence type="ECO:0000313" key="2">
    <source>
        <dbReference type="Proteomes" id="UP000283523"/>
    </source>
</evidence>
<dbReference type="RefSeq" id="WP_119667148.1">
    <property type="nucleotide sequence ID" value="NZ_QXED01000002.1"/>
</dbReference>
<dbReference type="Proteomes" id="UP000283523">
    <property type="component" value="Unassembled WGS sequence"/>
</dbReference>
<dbReference type="AlphaFoldDB" id="A0A418MEW1"/>